<reference evidence="1 2" key="1">
    <citation type="submission" date="2019-04" db="EMBL/GenBank/DDBJ databases">
        <title>Cohnella sp. nov. isolated from preserved vegetables.</title>
        <authorList>
            <person name="Lin S.-Y."/>
            <person name="Hung M.-H."/>
            <person name="Young C.-C."/>
        </authorList>
    </citation>
    <scope>NUCLEOTIDE SEQUENCE [LARGE SCALE GENOMIC DNA]</scope>
    <source>
        <strain evidence="1 2">CC-MHH1044</strain>
    </source>
</reference>
<gene>
    <name evidence="1" type="ORF">E6C55_06045</name>
</gene>
<sequence length="79" mass="9097">MIPLQNSLPYDIQMNEVFATQCPFCGQDHVPLPLKPEDIPTLKEGRRKLAIVFPCCRNRVQLVDADSDYLLSDKPLKRR</sequence>
<keyword evidence="2" id="KW-1185">Reference proteome</keyword>
<name>A0A4S4C4B5_9BACL</name>
<accession>A0A4S4C4B5</accession>
<dbReference type="EMBL" id="SSOB01000006">
    <property type="protein sequence ID" value="THF82634.1"/>
    <property type="molecule type" value="Genomic_DNA"/>
</dbReference>
<proteinExistence type="predicted"/>
<dbReference type="RefSeq" id="WP_136368894.1">
    <property type="nucleotide sequence ID" value="NZ_SSOB01000006.1"/>
</dbReference>
<evidence type="ECO:0000313" key="2">
    <source>
        <dbReference type="Proteomes" id="UP000310636"/>
    </source>
</evidence>
<evidence type="ECO:0000313" key="1">
    <source>
        <dbReference type="EMBL" id="THF82634.1"/>
    </source>
</evidence>
<dbReference type="Proteomes" id="UP000310636">
    <property type="component" value="Unassembled WGS sequence"/>
</dbReference>
<dbReference type="OrthoDB" id="2889126at2"/>
<organism evidence="1 2">
    <name type="scientific">Cohnella fermenti</name>
    <dbReference type="NCBI Taxonomy" id="2565925"/>
    <lineage>
        <taxon>Bacteria</taxon>
        <taxon>Bacillati</taxon>
        <taxon>Bacillota</taxon>
        <taxon>Bacilli</taxon>
        <taxon>Bacillales</taxon>
        <taxon>Paenibacillaceae</taxon>
        <taxon>Cohnella</taxon>
    </lineage>
</organism>
<comment type="caution">
    <text evidence="1">The sequence shown here is derived from an EMBL/GenBank/DDBJ whole genome shotgun (WGS) entry which is preliminary data.</text>
</comment>
<protein>
    <submittedName>
        <fullName evidence="1">Uncharacterized protein</fullName>
    </submittedName>
</protein>
<dbReference type="AlphaFoldDB" id="A0A4S4C4B5"/>